<reference evidence="1 2" key="1">
    <citation type="journal article" date="2019" name="Philos. Trans. R. Soc. Lond., B, Biol. Sci.">
        <title>Ant behaviour and brain gene expression of defending hosts depend on the ecological success of the intruding social parasite.</title>
        <authorList>
            <person name="Kaur R."/>
            <person name="Stoldt M."/>
            <person name="Jongepier E."/>
            <person name="Feldmeyer B."/>
            <person name="Menzel F."/>
            <person name="Bornberg-Bauer E."/>
            <person name="Foitzik S."/>
        </authorList>
    </citation>
    <scope>NUCLEOTIDE SEQUENCE [LARGE SCALE GENOMIC DNA]</scope>
    <source>
        <tissue evidence="1">Whole body</tissue>
    </source>
</reference>
<accession>A0A4S2KRG2</accession>
<comment type="caution">
    <text evidence="1">The sequence shown here is derived from an EMBL/GenBank/DDBJ whole genome shotgun (WGS) entry which is preliminary data.</text>
</comment>
<name>A0A4S2KRG2_9HYME</name>
<dbReference type="AlphaFoldDB" id="A0A4S2KRG2"/>
<protein>
    <submittedName>
        <fullName evidence="1">Uncharacterized protein</fullName>
    </submittedName>
</protein>
<sequence length="122" mass="13932">MILVTIVAIDTRNAARFNIDSRDNAKLRRLEGRRLVKEDRRSTLGGKQLIASDVVRIFGNDTAWLSCRLLNDNAPSSLLLFPLITLTEWKPAIHLDNRYRLMRHEPMLDADGNETDQIGEDC</sequence>
<dbReference type="Proteomes" id="UP000310200">
    <property type="component" value="Unassembled WGS sequence"/>
</dbReference>
<proteinExistence type="predicted"/>
<evidence type="ECO:0000313" key="2">
    <source>
        <dbReference type="Proteomes" id="UP000310200"/>
    </source>
</evidence>
<organism evidence="1 2">
    <name type="scientific">Temnothorax longispinosus</name>
    <dbReference type="NCBI Taxonomy" id="300112"/>
    <lineage>
        <taxon>Eukaryota</taxon>
        <taxon>Metazoa</taxon>
        <taxon>Ecdysozoa</taxon>
        <taxon>Arthropoda</taxon>
        <taxon>Hexapoda</taxon>
        <taxon>Insecta</taxon>
        <taxon>Pterygota</taxon>
        <taxon>Neoptera</taxon>
        <taxon>Endopterygota</taxon>
        <taxon>Hymenoptera</taxon>
        <taxon>Apocrita</taxon>
        <taxon>Aculeata</taxon>
        <taxon>Formicoidea</taxon>
        <taxon>Formicidae</taxon>
        <taxon>Myrmicinae</taxon>
        <taxon>Temnothorax</taxon>
    </lineage>
</organism>
<gene>
    <name evidence="1" type="ORF">DBV15_07946</name>
</gene>
<dbReference type="EMBL" id="QBLH01001253">
    <property type="protein sequence ID" value="TGZ52533.1"/>
    <property type="molecule type" value="Genomic_DNA"/>
</dbReference>
<evidence type="ECO:0000313" key="1">
    <source>
        <dbReference type="EMBL" id="TGZ52533.1"/>
    </source>
</evidence>
<keyword evidence="2" id="KW-1185">Reference proteome</keyword>